<evidence type="ECO:0000313" key="7">
    <source>
        <dbReference type="Proteomes" id="UP000600865"/>
    </source>
</evidence>
<dbReference type="Pfam" id="PF07687">
    <property type="entry name" value="M20_dimer"/>
    <property type="match status" value="1"/>
</dbReference>
<dbReference type="InterPro" id="IPR011650">
    <property type="entry name" value="Peptidase_M20_dimer"/>
</dbReference>
<evidence type="ECO:0000256" key="4">
    <source>
        <dbReference type="ARBA" id="ARBA00022833"/>
    </source>
</evidence>
<feature type="domain" description="Peptidase M20 dimerisation" evidence="5">
    <location>
        <begin position="210"/>
        <end position="306"/>
    </location>
</feature>
<dbReference type="AlphaFoldDB" id="A0A918KF78"/>
<dbReference type="PANTHER" id="PTHR43808:SF17">
    <property type="entry name" value="PEPTIDASE M20"/>
    <property type="match status" value="1"/>
</dbReference>
<dbReference type="Pfam" id="PF01546">
    <property type="entry name" value="Peptidase_M20"/>
    <property type="match status" value="1"/>
</dbReference>
<evidence type="ECO:0000313" key="6">
    <source>
        <dbReference type="EMBL" id="GGX60010.1"/>
    </source>
</evidence>
<proteinExistence type="predicted"/>
<dbReference type="GO" id="GO:0016787">
    <property type="term" value="F:hydrolase activity"/>
    <property type="evidence" value="ECO:0007669"/>
    <property type="project" value="UniProtKB-KW"/>
</dbReference>
<dbReference type="InterPro" id="IPR002933">
    <property type="entry name" value="Peptidase_M20"/>
</dbReference>
<dbReference type="GO" id="GO:0046872">
    <property type="term" value="F:metal ion binding"/>
    <property type="evidence" value="ECO:0007669"/>
    <property type="project" value="UniProtKB-KW"/>
</dbReference>
<dbReference type="SUPFAM" id="SSF55031">
    <property type="entry name" value="Bacterial exopeptidase dimerisation domain"/>
    <property type="match status" value="1"/>
</dbReference>
<comment type="cofactor">
    <cofactor evidence="1">
        <name>Zn(2+)</name>
        <dbReference type="ChEBI" id="CHEBI:29105"/>
    </cofactor>
</comment>
<sequence length="420" mass="44835">MQAKATAQAQTDDVAINTVYKTEIFALKTQAAIQAAFDTIKSHREENNRDMIELNEIPAPPFGEEARSKRVAEMFREAGLTDVKIDEVGNVIAMRPGRTGAKTIAMGGHIDTVFPIETDVTVKREGDTYIAPGIGDNTRGVVVMLSLLKALETHNIQTEHNLMFVGNVGEEGLGDLRGIKHLYRDGAPKIDTFIAVDGGSDDRVVYGGVGSYRYRVTFKGPGGHSWGDFGDANPHHALGRASTLFAERAKKVASEGPKTSFNIGRIGGGTSINSIPFESWMEVDMRSGNVAKLDEMDAVFKQAMADGLAAENAARTRGGEITVDVKKVGDRPVANGDASSSLVQQAMAAIDAFGLDPQLRISSTDANIPISKGLPAITISRGGISAGAHSFKETWTDKDAHIAIQIALLITLAQAEYAAP</sequence>
<dbReference type="InterPro" id="IPR001261">
    <property type="entry name" value="ArgE/DapE_CS"/>
</dbReference>
<accession>A0A918KF78</accession>
<evidence type="ECO:0000256" key="1">
    <source>
        <dbReference type="ARBA" id="ARBA00001947"/>
    </source>
</evidence>
<dbReference type="EMBL" id="BMYV01000001">
    <property type="protein sequence ID" value="GGX60010.1"/>
    <property type="molecule type" value="Genomic_DNA"/>
</dbReference>
<dbReference type="InterPro" id="IPR050072">
    <property type="entry name" value="Peptidase_M20A"/>
</dbReference>
<dbReference type="Proteomes" id="UP000600865">
    <property type="component" value="Unassembled WGS sequence"/>
</dbReference>
<comment type="caution">
    <text evidence="6">The sequence shown here is derived from an EMBL/GenBank/DDBJ whole genome shotgun (WGS) entry which is preliminary data.</text>
</comment>
<dbReference type="Gene3D" id="3.30.70.360">
    <property type="match status" value="1"/>
</dbReference>
<organism evidence="6 7">
    <name type="scientific">Litorimonas cladophorae</name>
    <dbReference type="NCBI Taxonomy" id="1220491"/>
    <lineage>
        <taxon>Bacteria</taxon>
        <taxon>Pseudomonadati</taxon>
        <taxon>Pseudomonadota</taxon>
        <taxon>Alphaproteobacteria</taxon>
        <taxon>Maricaulales</taxon>
        <taxon>Robiginitomaculaceae</taxon>
    </lineage>
</organism>
<reference evidence="6 7" key="1">
    <citation type="journal article" date="2014" name="Int. J. Syst. Evol. Microbiol.">
        <title>Complete genome sequence of Corynebacterium casei LMG S-19264T (=DSM 44701T), isolated from a smear-ripened cheese.</title>
        <authorList>
            <consortium name="US DOE Joint Genome Institute (JGI-PGF)"/>
            <person name="Walter F."/>
            <person name="Albersmeier A."/>
            <person name="Kalinowski J."/>
            <person name="Ruckert C."/>
        </authorList>
    </citation>
    <scope>NUCLEOTIDE SEQUENCE [LARGE SCALE GENOMIC DNA]</scope>
    <source>
        <strain evidence="6 7">KCTC 23968</strain>
    </source>
</reference>
<dbReference type="Gene3D" id="3.40.630.10">
    <property type="entry name" value="Zn peptidases"/>
    <property type="match status" value="1"/>
</dbReference>
<dbReference type="PROSITE" id="PS00758">
    <property type="entry name" value="ARGE_DAPE_CPG2_1"/>
    <property type="match status" value="1"/>
</dbReference>
<keyword evidence="4" id="KW-0862">Zinc</keyword>
<protein>
    <submittedName>
        <fullName evidence="6">Aminoacyl-histidine dipeptidase</fullName>
    </submittedName>
</protein>
<evidence type="ECO:0000256" key="2">
    <source>
        <dbReference type="ARBA" id="ARBA00022723"/>
    </source>
</evidence>
<evidence type="ECO:0000256" key="3">
    <source>
        <dbReference type="ARBA" id="ARBA00022801"/>
    </source>
</evidence>
<name>A0A918KF78_9PROT</name>
<keyword evidence="2" id="KW-0479">Metal-binding</keyword>
<dbReference type="SUPFAM" id="SSF53187">
    <property type="entry name" value="Zn-dependent exopeptidases"/>
    <property type="match status" value="1"/>
</dbReference>
<evidence type="ECO:0000259" key="5">
    <source>
        <dbReference type="Pfam" id="PF07687"/>
    </source>
</evidence>
<keyword evidence="3" id="KW-0378">Hydrolase</keyword>
<dbReference type="InterPro" id="IPR036264">
    <property type="entry name" value="Bact_exopeptidase_dim_dom"/>
</dbReference>
<gene>
    <name evidence="6" type="ORF">GCM10011309_07280</name>
</gene>
<dbReference type="PANTHER" id="PTHR43808">
    <property type="entry name" value="ACETYLORNITHINE DEACETYLASE"/>
    <property type="match status" value="1"/>
</dbReference>
<keyword evidence="7" id="KW-1185">Reference proteome</keyword>